<feature type="region of interest" description="Disordered" evidence="1">
    <location>
        <begin position="1"/>
        <end position="32"/>
    </location>
</feature>
<dbReference type="AlphaFoldDB" id="A0A7C9TIG6"/>
<protein>
    <submittedName>
        <fullName evidence="2">Hydrogenase formation protein</fullName>
    </submittedName>
</protein>
<dbReference type="RefSeq" id="WP_163455655.1">
    <property type="nucleotide sequence ID" value="NZ_JAAGOH010000001.1"/>
</dbReference>
<comment type="caution">
    <text evidence="2">The sequence shown here is derived from an EMBL/GenBank/DDBJ whole genome shotgun (WGS) entry which is preliminary data.</text>
</comment>
<reference evidence="2 3" key="1">
    <citation type="submission" date="2020-02" db="EMBL/GenBank/DDBJ databases">
        <title>Ideonella bacterium strain TBM-1.</title>
        <authorList>
            <person name="Chen W.-M."/>
        </authorList>
    </citation>
    <scope>NUCLEOTIDE SEQUENCE [LARGE SCALE GENOMIC DNA]</scope>
    <source>
        <strain evidence="2 3">TBM-1</strain>
    </source>
</reference>
<keyword evidence="3" id="KW-1185">Reference proteome</keyword>
<name>A0A7C9TIG6_9BURK</name>
<dbReference type="SUPFAM" id="SSF56762">
    <property type="entry name" value="HydB/Nqo4-like"/>
    <property type="match status" value="1"/>
</dbReference>
<accession>A0A7C9TIG6</accession>
<dbReference type="EMBL" id="JAAGOH010000001">
    <property type="protein sequence ID" value="NDY89805.1"/>
    <property type="molecule type" value="Genomic_DNA"/>
</dbReference>
<dbReference type="Proteomes" id="UP000484255">
    <property type="component" value="Unassembled WGS sequence"/>
</dbReference>
<sequence length="389" mass="41946">MNAPDLPLTDQRAAPGTGPEALAGRVTLRPGPGPRAVVSTRPDWVPRLARGQSAAAWPGLLATVFSLCGHAHRWAAQQAIAAAQGRAPVPTDEARQRHRLATAREQVLRITQDWPALLPGEPAAPAAAVLLRACPLWRDDWAPADRLAAWPDWLAQKWLGQPPADWLKAHEDRPDGAAALAWAQRQEHALARLLRRQWPALVTLTTPACALAPLREPAVALPWLAQRLHEGHAAPAGAPAFAQQPHWRGEVPDTGPWSRHGDPLWAPAHHAGTRLLARLVEVLRLAAPQGAHWLDLGAMPLGPGRGIAWIEMARGLLVHHVALDPTDPGRLLAAQVLAPTEWNFHPQGVLAQALQRLPAADADGARRLAVAFDPCVAFDIDVNRSPDHA</sequence>
<dbReference type="Gene3D" id="1.10.645.10">
    <property type="entry name" value="Cytochrome-c3 Hydrogenase, chain B"/>
    <property type="match status" value="1"/>
</dbReference>
<proteinExistence type="predicted"/>
<evidence type="ECO:0000313" key="2">
    <source>
        <dbReference type="EMBL" id="NDY89805.1"/>
    </source>
</evidence>
<evidence type="ECO:0000256" key="1">
    <source>
        <dbReference type="SAM" id="MobiDB-lite"/>
    </source>
</evidence>
<gene>
    <name evidence="2" type="ORF">G3A44_01200</name>
</gene>
<evidence type="ECO:0000313" key="3">
    <source>
        <dbReference type="Proteomes" id="UP000484255"/>
    </source>
</evidence>
<dbReference type="InterPro" id="IPR029014">
    <property type="entry name" value="NiFe-Hase_large"/>
</dbReference>
<organism evidence="2 3">
    <name type="scientific">Ideonella livida</name>
    <dbReference type="NCBI Taxonomy" id="2707176"/>
    <lineage>
        <taxon>Bacteria</taxon>
        <taxon>Pseudomonadati</taxon>
        <taxon>Pseudomonadota</taxon>
        <taxon>Betaproteobacteria</taxon>
        <taxon>Burkholderiales</taxon>
        <taxon>Sphaerotilaceae</taxon>
        <taxon>Ideonella</taxon>
    </lineage>
</organism>